<accession>A0ABV4KCM3</accession>
<protein>
    <recommendedName>
        <fullName evidence="3">Phytase-like domain-containing protein</fullName>
    </recommendedName>
</protein>
<evidence type="ECO:0008006" key="3">
    <source>
        <dbReference type="Google" id="ProtNLM"/>
    </source>
</evidence>
<keyword evidence="2" id="KW-1185">Reference proteome</keyword>
<dbReference type="Proteomes" id="UP001568894">
    <property type="component" value="Unassembled WGS sequence"/>
</dbReference>
<comment type="caution">
    <text evidence="1">The sequence shown here is derived from an EMBL/GenBank/DDBJ whole genome shotgun (WGS) entry which is preliminary data.</text>
</comment>
<dbReference type="InterPro" id="IPR053851">
    <property type="entry name" value="DUF6929"/>
</dbReference>
<name>A0ABV4KCM3_9FLAO</name>
<gene>
    <name evidence="1" type="ORF">QO192_07085</name>
</gene>
<organism evidence="1 2">
    <name type="scientific">Flavobacterium frigidarium</name>
    <dbReference type="NCBI Taxonomy" id="99286"/>
    <lineage>
        <taxon>Bacteria</taxon>
        <taxon>Pseudomonadati</taxon>
        <taxon>Bacteroidota</taxon>
        <taxon>Flavobacteriia</taxon>
        <taxon>Flavobacteriales</taxon>
        <taxon>Flavobacteriaceae</taxon>
        <taxon>Flavobacterium</taxon>
    </lineage>
</organism>
<sequence>MKKFTLELVFHIIGIGSASGLFYQNDLLYLIGDNSSYLYEYNVKNSNLAKYPLLHNPADNIEKISKPDFESITHYQDSLYIFGSGSTSNRNRMIEFSLPQKEKIQTNNMVDIYAIMQSFASIKETDFNLEGASYDGEFWYFFNRGTNDSNKNTVLTLKAKKLDQEFALMSNDYKLPKLKGVRTSFTDGLIVGDKLYFLAAAENTKSTYEDGEILGSVIGRIDIESMKIDFTKTISTTNKFEGLTVYKQNGKQITFLLCEDKDNNENKSDIFKLTLDLK</sequence>
<dbReference type="EMBL" id="JASMRN010000005">
    <property type="protein sequence ID" value="MEZ7515046.1"/>
    <property type="molecule type" value="Genomic_DNA"/>
</dbReference>
<evidence type="ECO:0000313" key="1">
    <source>
        <dbReference type="EMBL" id="MEZ7515046.1"/>
    </source>
</evidence>
<proteinExistence type="predicted"/>
<dbReference type="Pfam" id="PF22000">
    <property type="entry name" value="DUF6929"/>
    <property type="match status" value="1"/>
</dbReference>
<evidence type="ECO:0000313" key="2">
    <source>
        <dbReference type="Proteomes" id="UP001568894"/>
    </source>
</evidence>
<reference evidence="1 2" key="1">
    <citation type="submission" date="2023-05" db="EMBL/GenBank/DDBJ databases">
        <title>Adaptations of aquatic viruses from atmosphere-close ecosystems of the Central Arctic Ocean.</title>
        <authorList>
            <person name="Rahlff J."/>
            <person name="Holmfeldt K."/>
        </authorList>
    </citation>
    <scope>NUCLEOTIDE SEQUENCE [LARGE SCALE GENOMIC DNA]</scope>
    <source>
        <strain evidence="1 2">Arc14</strain>
    </source>
</reference>
<dbReference type="RefSeq" id="WP_371569275.1">
    <property type="nucleotide sequence ID" value="NZ_JASMRN010000005.1"/>
</dbReference>